<comment type="caution">
    <text evidence="8">The sequence shown here is derived from an EMBL/GenBank/DDBJ whole genome shotgun (WGS) entry which is preliminary data.</text>
</comment>
<dbReference type="GO" id="GO:0004672">
    <property type="term" value="F:protein kinase activity"/>
    <property type="evidence" value="ECO:0007669"/>
    <property type="project" value="InterPro"/>
</dbReference>
<evidence type="ECO:0000256" key="3">
    <source>
        <dbReference type="ARBA" id="ARBA00022801"/>
    </source>
</evidence>
<dbReference type="Pfam" id="PF08378">
    <property type="entry name" value="NERD"/>
    <property type="match status" value="1"/>
</dbReference>
<keyword evidence="2" id="KW-0547">Nucleotide-binding</keyword>
<dbReference type="PROSITE" id="PS50011">
    <property type="entry name" value="PROTEIN_KINASE_DOM"/>
    <property type="match status" value="2"/>
</dbReference>
<evidence type="ECO:0000256" key="4">
    <source>
        <dbReference type="ARBA" id="ARBA00022806"/>
    </source>
</evidence>
<dbReference type="Pfam" id="PF13087">
    <property type="entry name" value="AAA_12"/>
    <property type="match status" value="1"/>
</dbReference>
<dbReference type="CDD" id="cd18808">
    <property type="entry name" value="SF1_C_Upf1"/>
    <property type="match status" value="1"/>
</dbReference>
<dbReference type="GO" id="GO:0043139">
    <property type="term" value="F:5'-3' DNA helicase activity"/>
    <property type="evidence" value="ECO:0007669"/>
    <property type="project" value="TreeGrafter"/>
</dbReference>
<evidence type="ECO:0000313" key="8">
    <source>
        <dbReference type="EMBL" id="RMA82676.1"/>
    </source>
</evidence>
<dbReference type="InterPro" id="IPR011009">
    <property type="entry name" value="Kinase-like_dom_sf"/>
</dbReference>
<dbReference type="SUPFAM" id="SSF52540">
    <property type="entry name" value="P-loop containing nucleoside triphosphate hydrolases"/>
    <property type="match status" value="1"/>
</dbReference>
<dbReference type="PANTHER" id="PTHR43788:SF8">
    <property type="entry name" value="DNA-BINDING PROTEIN SMUBP-2"/>
    <property type="match status" value="1"/>
</dbReference>
<keyword evidence="9" id="KW-1185">Reference proteome</keyword>
<dbReference type="Gene3D" id="1.10.510.10">
    <property type="entry name" value="Transferase(Phosphotransferase) domain 1"/>
    <property type="match status" value="2"/>
</dbReference>
<dbReference type="Proteomes" id="UP000267187">
    <property type="component" value="Unassembled WGS sequence"/>
</dbReference>
<dbReference type="Pfam" id="PF00069">
    <property type="entry name" value="Pkinase"/>
    <property type="match status" value="1"/>
</dbReference>
<feature type="domain" description="Protein kinase" evidence="7">
    <location>
        <begin position="233"/>
        <end position="500"/>
    </location>
</feature>
<evidence type="ECO:0000259" key="7">
    <source>
        <dbReference type="PROSITE" id="PS50011"/>
    </source>
</evidence>
<keyword evidence="5" id="KW-0067">ATP-binding</keyword>
<feature type="domain" description="Protein kinase" evidence="7">
    <location>
        <begin position="530"/>
        <end position="792"/>
    </location>
</feature>
<comment type="similarity">
    <text evidence="1">Belongs to the DNA2/NAM7 helicase family.</text>
</comment>
<organism evidence="8 9">
    <name type="scientific">Umboniibacter marinipuniceus</name>
    <dbReference type="NCBI Taxonomy" id="569599"/>
    <lineage>
        <taxon>Bacteria</taxon>
        <taxon>Pseudomonadati</taxon>
        <taxon>Pseudomonadota</taxon>
        <taxon>Gammaproteobacteria</taxon>
        <taxon>Cellvibrionales</taxon>
        <taxon>Cellvibrionaceae</taxon>
        <taxon>Umboniibacter</taxon>
    </lineage>
</organism>
<dbReference type="InterPro" id="IPR011528">
    <property type="entry name" value="NERD"/>
</dbReference>
<dbReference type="InterPro" id="IPR027417">
    <property type="entry name" value="P-loop_NTPase"/>
</dbReference>
<evidence type="ECO:0000256" key="5">
    <source>
        <dbReference type="ARBA" id="ARBA00022840"/>
    </source>
</evidence>
<accession>A0A3M0ADR1</accession>
<dbReference type="EMBL" id="REFJ01000001">
    <property type="protein sequence ID" value="RMA82676.1"/>
    <property type="molecule type" value="Genomic_DNA"/>
</dbReference>
<keyword evidence="4" id="KW-0347">Helicase</keyword>
<dbReference type="SUPFAM" id="SSF56112">
    <property type="entry name" value="Protein kinase-like (PK-like)"/>
    <property type="match status" value="2"/>
</dbReference>
<dbReference type="InterPro" id="IPR000719">
    <property type="entry name" value="Prot_kinase_dom"/>
</dbReference>
<sequence length="1715" mass="194237">MEVVIWEGGLHLQEIDAIDAMTEAFVAKTTAPTNSVKTKHSSMAAQLGEAFGKPIDEMFPWKGYAGFRFVDSKGFEGEFDLLLITHDRVLIVELKDLKGRKVTYHNDKWYCDGFEKYRSPVRVTQNKVYLIKNKLDKINYEFSNRRTPWIDFMVVLSNNNDYSALPDQEKRHVMGINEFLKLADESKYNKRFNVRQPNYALNSQFSIFDDLISGDNVKPKHLSVQNYVTTSEDQIFPLPGQSSVYKEYIATSEANKNDKALLRQWDFDKVGDKESRTPDGRYGIISHERDVLVEIKNQAPDLYRYCLQPKTNPTSEEITRQFHELYDLPADHKRLNEYINQYVEGYDDSERITLVQVLLQQFADLHQANIAHRDIGDHSIWLSPSKKVSLSSFISSYYQPLGTVGRRRDLLSVGVIPLPEDDRTVDVNELGTPFHRDVYALGVVSQLILTGQRVTVDNINAALAEISTSREWYSNVLQKAVSTDPVARFKNAAEFRDAFTEAKPSTETYLLHKEEQLEIYRKKLNPYKVYPVEEELIDNDFKEVYMSGDSVVRLWSDVSPTVDQPQLFQACIDFLSKASRLSAVNSIYLAAIQDFGITSKTSQLFLVQENVEGKTLANWLEDEQTIESKKQVIDQIVRGIEYLHGIEVFHGDLHPGNVIVLDDGDGLSVRFIDYLDFVKSGERVRNHRYSPTNIDSASESSCDIFAVIRMSAEILDIDWGCIETSTEEYPELVSAINQEQQGVGSYLSLDRFKQAIEIEFTDSADLNFINIITRSDDNRPDACILPDNEELFIHVEAAKSKGEVKIHFSGVGGSINIFYMPKSGIAKGNAPFHDSDTASAWERKNSQLVTNSKLKVSFDKYSDYSELNDFLSTLDGFNGIAESVLREKEEANREPDEDESEPDLDIKAQEAPSSISGDNRTGKPSVIEGSSTKVVIKRKILNLGLKSPGVGVEKKLRPKPQKIWRSMIDTEVDALPTISLTAKPDFSPEHGQTKLQYVTSSNFMDKFSHDDEVELIRKVDDKIYSCGKLDIKESNNRFLYVTSISSKSQFNIDDTLYLRTNSERSSFTRRKKAVDRVLDRTSVIPDLVDYFGDCSADKAIEYSKPPTDDDFSVYDRDDGHGGVISLNERQRAAFSKLVTTGPVSLLQGPPGTGKTEFIAAFTHYLISKEGARHILLVSQSHEAVNTAAERIRQHCSMHSTDLDVVRFSNQSSNISSGLVDAYSVYLIEERLAEFRAQYAERLYSLKEALCLPKEYLEAVVEKELSLSKRIKVLSQVKSDVDSMHIDNPDRERLFQVANNIRLQITAQCSEQYGVSVEDQSTQEIHKLVNDSIAARYGIAPNESNRVRLMIALMNDYQERLDTSPGSYEEFLARSRTLVCGTCVGMGLGHLSVRDNQYDWVIIDEAARSISSELAIAMQSGKRVLLVGDHKQLPPTYQDEHKVELSRSLKINKSDPDFDWVLKSDFERAFESEYGQAAGAKLLIQYRMAEPIGNMVSDVFYDSELKTGSRHIPDIYRDQCPQLSAPVAWLDISPIGSCARSQQDNNHSSFNSEEAEQIIHLLKQIEENSDFVKSLAEVAGDEPAIGVICMYGAQKRLLFRKFNEQIWSDEFVDMVKIDTVDSYQGKENRVIIVSTTLNTSDKNPRFLRVLNRINVALSRAMDRLVIVGATDMWKGKNSRYPLGKIANYMQENQGADYCFVKAKPTQSKGRGKNVKR</sequence>
<protein>
    <submittedName>
        <fullName evidence="8">Nuclease-like protein</fullName>
    </submittedName>
</protein>
<reference evidence="8 9" key="1">
    <citation type="submission" date="2018-10" db="EMBL/GenBank/DDBJ databases">
        <title>Genomic Encyclopedia of Type Strains, Phase IV (KMG-IV): sequencing the most valuable type-strain genomes for metagenomic binning, comparative biology and taxonomic classification.</title>
        <authorList>
            <person name="Goeker M."/>
        </authorList>
    </citation>
    <scope>NUCLEOTIDE SEQUENCE [LARGE SCALE GENOMIC DNA]</scope>
    <source>
        <strain evidence="8 9">DSM 25080</strain>
    </source>
</reference>
<name>A0A3M0ADR1_9GAMM</name>
<dbReference type="GO" id="GO:0005524">
    <property type="term" value="F:ATP binding"/>
    <property type="evidence" value="ECO:0007669"/>
    <property type="project" value="UniProtKB-KW"/>
</dbReference>
<keyword evidence="3" id="KW-0378">Hydrolase</keyword>
<proteinExistence type="inferred from homology"/>
<gene>
    <name evidence="8" type="ORF">DFR27_0629</name>
</gene>
<evidence type="ECO:0000256" key="2">
    <source>
        <dbReference type="ARBA" id="ARBA00022741"/>
    </source>
</evidence>
<dbReference type="InterPro" id="IPR041679">
    <property type="entry name" value="DNA2/NAM7-like_C"/>
</dbReference>
<evidence type="ECO:0000256" key="6">
    <source>
        <dbReference type="SAM" id="MobiDB-lite"/>
    </source>
</evidence>
<feature type="region of interest" description="Disordered" evidence="6">
    <location>
        <begin position="886"/>
        <end position="926"/>
    </location>
</feature>
<dbReference type="PANTHER" id="PTHR43788">
    <property type="entry name" value="DNA2/NAM7 HELICASE FAMILY MEMBER"/>
    <property type="match status" value="1"/>
</dbReference>
<dbReference type="RefSeq" id="WP_170150761.1">
    <property type="nucleotide sequence ID" value="NZ_REFJ01000001.1"/>
</dbReference>
<dbReference type="InterPro" id="IPR047187">
    <property type="entry name" value="SF1_C_Upf1"/>
</dbReference>
<evidence type="ECO:0000256" key="1">
    <source>
        <dbReference type="ARBA" id="ARBA00007913"/>
    </source>
</evidence>
<dbReference type="Gene3D" id="3.40.50.300">
    <property type="entry name" value="P-loop containing nucleotide triphosphate hydrolases"/>
    <property type="match status" value="2"/>
</dbReference>
<evidence type="ECO:0000313" key="9">
    <source>
        <dbReference type="Proteomes" id="UP000267187"/>
    </source>
</evidence>
<dbReference type="GO" id="GO:0016787">
    <property type="term" value="F:hydrolase activity"/>
    <property type="evidence" value="ECO:0007669"/>
    <property type="project" value="UniProtKB-KW"/>
</dbReference>
<dbReference type="InterPro" id="IPR041677">
    <property type="entry name" value="DNA2/NAM7_AAA_11"/>
</dbReference>
<dbReference type="InterPro" id="IPR050534">
    <property type="entry name" value="Coronavir_polyprotein_1ab"/>
</dbReference>
<dbReference type="Pfam" id="PF13086">
    <property type="entry name" value="AAA_11"/>
    <property type="match status" value="1"/>
</dbReference>